<dbReference type="InterPro" id="IPR000477">
    <property type="entry name" value="RT_dom"/>
</dbReference>
<dbReference type="InterPro" id="IPR051083">
    <property type="entry name" value="GrpII_Intron_Splice-Mob/Def"/>
</dbReference>
<sequence length="627" mass="73856">MAQQFDYPKTETELRALLDKLYQQSREAREAGERPAFKGLLEIMSAEATIVTAIHNIKSNHGSDTPGVDNKTMKRDYLQKSYKWVINDIQEAFEKFEPQKVRRKYIDKPGKKEKRPLGIPTIRDRIVQECMRIVMEPIMEAQFFEHSYGFRPMRDTAMALERLNFITFHTGYYWFVEGDISKCFDHIDHATLLRRLYHMGIKDRRVLQIIKQMLKAGVLDECEVNEEGTMQGGIISPLLANVYLDIMDEWITKQWELKHTEHAYIQDSAKRRALKKTNLVPGFLVRYADDFVIITDSREHAEFWKASLQTFLETGMKLTLSKEKTLITDVRKKHACFLGYEFRVVKGKGEHGYVTRTRPDRERLCRKVDTLTDSIKKIPRETSREKLIDEINRINSQIRGVIQYYQCCTWVSVSMDKYGRKLQLAASRRLKQFKGKWIPAKETKNLPRIHQNYRQKLPSVKYRDIYIGVTSLTFCQWQETRGKNPKETPYTEEGRDINFRRTKKKRIQARLDELYSENVSTAVLNGKWGHLNNFEFVMNRAYALNRDRLKCRVCGKWLIDSTPYTHRINPRLPLDRVNRVNNLISVHRKCYQAINMPGMDVSIFDADAQKRIRNYREKLVISHTSNN</sequence>
<gene>
    <name evidence="2" type="ORF">HMPREF9623_01722</name>
</gene>
<keyword evidence="3" id="KW-1185">Reference proteome</keyword>
<proteinExistence type="predicted"/>
<reference evidence="2 3" key="1">
    <citation type="submission" date="2011-10" db="EMBL/GenBank/DDBJ databases">
        <title>The Genome Sequence of Lachnospiraceae bacterium ACC2.</title>
        <authorList>
            <consortium name="The Broad Institute Genome Sequencing Platform"/>
            <person name="Earl A."/>
            <person name="Ward D."/>
            <person name="Feldgarden M."/>
            <person name="Gevers D."/>
            <person name="Sizova M."/>
            <person name="Hazen A."/>
            <person name="Epstein S."/>
            <person name="Young S.K."/>
            <person name="Zeng Q."/>
            <person name="Gargeya S."/>
            <person name="Fitzgerald M."/>
            <person name="Haas B."/>
            <person name="Abouelleil A."/>
            <person name="Alvarado L."/>
            <person name="Arachchi H.M."/>
            <person name="Berlin A."/>
            <person name="Brown A."/>
            <person name="Chapman S.B."/>
            <person name="Chen Z."/>
            <person name="Dunbar C."/>
            <person name="Freedman E."/>
            <person name="Gearin G."/>
            <person name="Goldberg J."/>
            <person name="Griggs A."/>
            <person name="Gujja S."/>
            <person name="Heiman D."/>
            <person name="Howarth C."/>
            <person name="Larson L."/>
            <person name="Lui A."/>
            <person name="MacDonald P.J.P."/>
            <person name="Montmayeur A."/>
            <person name="Murphy C."/>
            <person name="Neiman D."/>
            <person name="Pearson M."/>
            <person name="Priest M."/>
            <person name="Roberts A."/>
            <person name="Saif S."/>
            <person name="Shea T."/>
            <person name="Shenoy N."/>
            <person name="Sisk P."/>
            <person name="Stolte C."/>
            <person name="Sykes S."/>
            <person name="Wortman J."/>
            <person name="Nusbaum C."/>
            <person name="Birren B."/>
        </authorList>
    </citation>
    <scope>NUCLEOTIDE SEQUENCE [LARGE SCALE GENOMIC DNA]</scope>
    <source>
        <strain evidence="2 3">ACC2</strain>
    </source>
</reference>
<accession>A0AA36Y3Q8</accession>
<evidence type="ECO:0000313" key="3">
    <source>
        <dbReference type="Proteomes" id="UP000018466"/>
    </source>
</evidence>
<dbReference type="RefSeq" id="WP_009533542.1">
    <property type="nucleotide sequence ID" value="NZ_JH590864.1"/>
</dbReference>
<feature type="domain" description="Reverse transcriptase" evidence="1">
    <location>
        <begin position="87"/>
        <end position="342"/>
    </location>
</feature>
<protein>
    <recommendedName>
        <fullName evidence="1">Reverse transcriptase domain-containing protein</fullName>
    </recommendedName>
</protein>
<evidence type="ECO:0000259" key="1">
    <source>
        <dbReference type="PROSITE" id="PS50878"/>
    </source>
</evidence>
<organism evidence="2 3">
    <name type="scientific">Stomatobaculum longum</name>
    <dbReference type="NCBI Taxonomy" id="796942"/>
    <lineage>
        <taxon>Bacteria</taxon>
        <taxon>Bacillati</taxon>
        <taxon>Bacillota</taxon>
        <taxon>Clostridia</taxon>
        <taxon>Lachnospirales</taxon>
        <taxon>Lachnospiraceae</taxon>
        <taxon>Stomatobaculum</taxon>
    </lineage>
</organism>
<dbReference type="PROSITE" id="PS50878">
    <property type="entry name" value="RT_POL"/>
    <property type="match status" value="1"/>
</dbReference>
<dbReference type="GeneID" id="86941450"/>
<dbReference type="AlphaFoldDB" id="A0AA36Y3Q8"/>
<evidence type="ECO:0000313" key="2">
    <source>
        <dbReference type="EMBL" id="EHO15811.1"/>
    </source>
</evidence>
<dbReference type="EMBL" id="AGEL01000014">
    <property type="protein sequence ID" value="EHO15811.1"/>
    <property type="molecule type" value="Genomic_DNA"/>
</dbReference>
<name>A0AA36Y3Q8_9FIRM</name>
<dbReference type="PANTHER" id="PTHR34047">
    <property type="entry name" value="NUCLEAR INTRON MATURASE 1, MITOCHONDRIAL-RELATED"/>
    <property type="match status" value="1"/>
</dbReference>
<dbReference type="NCBIfam" id="TIGR04416">
    <property type="entry name" value="group_II_RT_mat"/>
    <property type="match status" value="1"/>
</dbReference>
<dbReference type="InterPro" id="IPR043502">
    <property type="entry name" value="DNA/RNA_pol_sf"/>
</dbReference>
<comment type="caution">
    <text evidence="2">The sequence shown here is derived from an EMBL/GenBank/DDBJ whole genome shotgun (WGS) entry which is preliminary data.</text>
</comment>
<dbReference type="Proteomes" id="UP000018466">
    <property type="component" value="Unassembled WGS sequence"/>
</dbReference>
<dbReference type="Pfam" id="PF00078">
    <property type="entry name" value="RVT_1"/>
    <property type="match status" value="1"/>
</dbReference>
<dbReference type="CDD" id="cd01651">
    <property type="entry name" value="RT_G2_intron"/>
    <property type="match status" value="1"/>
</dbReference>
<dbReference type="InterPro" id="IPR030931">
    <property type="entry name" value="Group_II_RT_mat"/>
</dbReference>
<dbReference type="SUPFAM" id="SSF56672">
    <property type="entry name" value="DNA/RNA polymerases"/>
    <property type="match status" value="1"/>
</dbReference>
<dbReference type="PANTHER" id="PTHR34047:SF8">
    <property type="entry name" value="PROTEIN YKFC"/>
    <property type="match status" value="1"/>
</dbReference>